<keyword evidence="3" id="KW-0804">Transcription</keyword>
<sequence length="144" mass="16156">MNKQKIPWSGCPVRYAAGILADKWTFLLLRDALLHGKRSYGDFLNSEEGISTNILADRLAKLVATGMFFRKVHPQKKNMVCYFPTAKAIALLPASLSIMIWSVTYDDDTEAPQSFSEGFARNPAGIIQFYENRIDEASRQAHIG</sequence>
<proteinExistence type="predicted"/>
<keyword evidence="2" id="KW-0238">DNA-binding</keyword>
<evidence type="ECO:0000313" key="6">
    <source>
        <dbReference type="EMBL" id="MCK7614940.1"/>
    </source>
</evidence>
<dbReference type="PANTHER" id="PTHR33204:SF37">
    <property type="entry name" value="HTH-TYPE TRANSCRIPTIONAL REGULATOR YODB"/>
    <property type="match status" value="1"/>
</dbReference>
<gene>
    <name evidence="6" type="ORF">M0H32_22440</name>
</gene>
<evidence type="ECO:0000256" key="4">
    <source>
        <dbReference type="SAM" id="Phobius"/>
    </source>
</evidence>
<dbReference type="InterPro" id="IPR036390">
    <property type="entry name" value="WH_DNA-bd_sf"/>
</dbReference>
<dbReference type="EMBL" id="JALNMJ010000020">
    <property type="protein sequence ID" value="MCK7614940.1"/>
    <property type="molecule type" value="Genomic_DNA"/>
</dbReference>
<dbReference type="PANTHER" id="PTHR33204">
    <property type="entry name" value="TRANSCRIPTIONAL REGULATOR, MARR FAMILY"/>
    <property type="match status" value="1"/>
</dbReference>
<dbReference type="SUPFAM" id="SSF46785">
    <property type="entry name" value="Winged helix' DNA-binding domain"/>
    <property type="match status" value="1"/>
</dbReference>
<protein>
    <submittedName>
        <fullName evidence="6">Helix-turn-helix transcriptional regulator</fullName>
    </submittedName>
</protein>
<feature type="domain" description="HTH hxlR-type" evidence="5">
    <location>
        <begin position="11"/>
        <end position="110"/>
    </location>
</feature>
<accession>A0ABT0H0F7</accession>
<evidence type="ECO:0000259" key="5">
    <source>
        <dbReference type="PROSITE" id="PS51118"/>
    </source>
</evidence>
<evidence type="ECO:0000256" key="2">
    <source>
        <dbReference type="ARBA" id="ARBA00023125"/>
    </source>
</evidence>
<keyword evidence="4" id="KW-1133">Transmembrane helix</keyword>
<comment type="caution">
    <text evidence="6">The sequence shown here is derived from an EMBL/GenBank/DDBJ whole genome shotgun (WGS) entry which is preliminary data.</text>
</comment>
<organism evidence="6 7">
    <name type="scientific">Roseibium sediminicola</name>
    <dbReference type="NCBI Taxonomy" id="2933272"/>
    <lineage>
        <taxon>Bacteria</taxon>
        <taxon>Pseudomonadati</taxon>
        <taxon>Pseudomonadota</taxon>
        <taxon>Alphaproteobacteria</taxon>
        <taxon>Hyphomicrobiales</taxon>
        <taxon>Stappiaceae</taxon>
        <taxon>Roseibium</taxon>
    </lineage>
</organism>
<keyword evidence="1" id="KW-0805">Transcription regulation</keyword>
<keyword evidence="7" id="KW-1185">Reference proteome</keyword>
<evidence type="ECO:0000256" key="3">
    <source>
        <dbReference type="ARBA" id="ARBA00023163"/>
    </source>
</evidence>
<evidence type="ECO:0000313" key="7">
    <source>
        <dbReference type="Proteomes" id="UP001431221"/>
    </source>
</evidence>
<keyword evidence="4" id="KW-0812">Transmembrane</keyword>
<dbReference type="Gene3D" id="1.10.10.10">
    <property type="entry name" value="Winged helix-like DNA-binding domain superfamily/Winged helix DNA-binding domain"/>
    <property type="match status" value="1"/>
</dbReference>
<evidence type="ECO:0000256" key="1">
    <source>
        <dbReference type="ARBA" id="ARBA00023015"/>
    </source>
</evidence>
<dbReference type="Proteomes" id="UP001431221">
    <property type="component" value="Unassembled WGS sequence"/>
</dbReference>
<dbReference type="InterPro" id="IPR002577">
    <property type="entry name" value="HTH_HxlR"/>
</dbReference>
<dbReference type="Pfam" id="PF01638">
    <property type="entry name" value="HxlR"/>
    <property type="match status" value="1"/>
</dbReference>
<dbReference type="InterPro" id="IPR036388">
    <property type="entry name" value="WH-like_DNA-bd_sf"/>
</dbReference>
<dbReference type="PROSITE" id="PS51118">
    <property type="entry name" value="HTH_HXLR"/>
    <property type="match status" value="1"/>
</dbReference>
<feature type="transmembrane region" description="Helical" evidence="4">
    <location>
        <begin position="80"/>
        <end position="103"/>
    </location>
</feature>
<dbReference type="RefSeq" id="WP_248157807.1">
    <property type="nucleotide sequence ID" value="NZ_JALNMJ010000020.1"/>
</dbReference>
<name>A0ABT0H0F7_9HYPH</name>
<reference evidence="6" key="1">
    <citation type="submission" date="2022-04" db="EMBL/GenBank/DDBJ databases">
        <title>Roseibium sp. CAU 1639 isolated from mud.</title>
        <authorList>
            <person name="Kim W."/>
        </authorList>
    </citation>
    <scope>NUCLEOTIDE SEQUENCE</scope>
    <source>
        <strain evidence="6">CAU 1639</strain>
    </source>
</reference>
<keyword evidence="4" id="KW-0472">Membrane</keyword>